<keyword evidence="5 7" id="KW-0012">Acyltransferase</keyword>
<dbReference type="STRING" id="690879.TSACC_22507"/>
<dbReference type="InterPro" id="IPR029098">
    <property type="entry name" value="Acetyltransf_C"/>
</dbReference>
<dbReference type="InterPro" id="IPR037157">
    <property type="entry name" value="Acetyltransf_C_sf"/>
</dbReference>
<evidence type="ECO:0000256" key="2">
    <source>
        <dbReference type="ARBA" id="ARBA00022556"/>
    </source>
</evidence>
<dbReference type="EMBL" id="BDCO01000002">
    <property type="protein sequence ID" value="GAT34084.1"/>
    <property type="molecule type" value="Genomic_DNA"/>
</dbReference>
<keyword evidence="1" id="KW-0444">Lipid biosynthesis</keyword>
<protein>
    <submittedName>
        <fullName evidence="7">UDP-N-acetylglucosamine acyltransferase</fullName>
    </submittedName>
</protein>
<dbReference type="NCBIfam" id="NF003657">
    <property type="entry name" value="PRK05289.1"/>
    <property type="match status" value="1"/>
</dbReference>
<dbReference type="OrthoDB" id="9807278at2"/>
<evidence type="ECO:0000256" key="3">
    <source>
        <dbReference type="ARBA" id="ARBA00022679"/>
    </source>
</evidence>
<dbReference type="PIRSF" id="PIRSF000456">
    <property type="entry name" value="UDP-GlcNAc_acltr"/>
    <property type="match status" value="1"/>
</dbReference>
<evidence type="ECO:0000259" key="6">
    <source>
        <dbReference type="Pfam" id="PF13720"/>
    </source>
</evidence>
<dbReference type="Proteomes" id="UP000076023">
    <property type="component" value="Unassembled WGS sequence"/>
</dbReference>
<organism evidence="7 8">
    <name type="scientific">Terrimicrobium sacchariphilum</name>
    <dbReference type="NCBI Taxonomy" id="690879"/>
    <lineage>
        <taxon>Bacteria</taxon>
        <taxon>Pseudomonadati</taxon>
        <taxon>Verrucomicrobiota</taxon>
        <taxon>Terrimicrobiia</taxon>
        <taxon>Terrimicrobiales</taxon>
        <taxon>Terrimicrobiaceae</taxon>
        <taxon>Terrimicrobium</taxon>
    </lineage>
</organism>
<dbReference type="PANTHER" id="PTHR43480">
    <property type="entry name" value="ACYL-[ACYL-CARRIER-PROTEIN]--UDP-N-ACETYLGLUCOSAMINE O-ACYLTRANSFERASE"/>
    <property type="match status" value="1"/>
</dbReference>
<sequence length="271" mass="29019">MKIHPTAIVSPKAVLADDVEIGPGVIIGDEVTLGAGCVVQAHAIIEGKTTLGTGNLVGYGSIIGTEPQDFAFKKETVSEVRIGNGNTLREYVTIHRGTKEGSATEVGDGCYLMVGSHLGHNVRIANRVIIANACHLAGYVEVQEGAVLGGGTVFHQFMRVGRQAMVRGGTRFGKDIVPYAMADADNFLSGINVIGLRRSGMKSETRQEIRRAFKLLFRSGLNVSQAVEQAATMQWGPEATAFFDFVRESKRGICPANQRKGDRDEGGESID</sequence>
<evidence type="ECO:0000256" key="5">
    <source>
        <dbReference type="ARBA" id="ARBA00023315"/>
    </source>
</evidence>
<dbReference type="Gene3D" id="1.20.1180.10">
    <property type="entry name" value="Udp N-acetylglucosamine O-acyltransferase, C-terminal domain"/>
    <property type="match status" value="1"/>
</dbReference>
<dbReference type="InterPro" id="IPR010137">
    <property type="entry name" value="Lipid_A_LpxA"/>
</dbReference>
<feature type="domain" description="UDP N-acetylglucosamine O-acyltransferase C-terminal" evidence="6">
    <location>
        <begin position="175"/>
        <end position="254"/>
    </location>
</feature>
<dbReference type="Gene3D" id="2.160.10.10">
    <property type="entry name" value="Hexapeptide repeat proteins"/>
    <property type="match status" value="1"/>
</dbReference>
<evidence type="ECO:0000313" key="8">
    <source>
        <dbReference type="Proteomes" id="UP000076023"/>
    </source>
</evidence>
<gene>
    <name evidence="7" type="ORF">TSACC_22507</name>
</gene>
<keyword evidence="8" id="KW-1185">Reference proteome</keyword>
<dbReference type="Pfam" id="PF13720">
    <property type="entry name" value="Acetyltransf_11"/>
    <property type="match status" value="1"/>
</dbReference>
<dbReference type="InterPro" id="IPR011004">
    <property type="entry name" value="Trimer_LpxA-like_sf"/>
</dbReference>
<keyword evidence="2" id="KW-0441">Lipid A biosynthesis</keyword>
<dbReference type="GO" id="GO:0008780">
    <property type="term" value="F:acyl-[acyl-carrier-protein]-UDP-N-acetylglucosamine O-acyltransferase activity"/>
    <property type="evidence" value="ECO:0007669"/>
    <property type="project" value="InterPro"/>
</dbReference>
<comment type="caution">
    <text evidence="7">The sequence shown here is derived from an EMBL/GenBank/DDBJ whole genome shotgun (WGS) entry which is preliminary data.</text>
</comment>
<evidence type="ECO:0000313" key="7">
    <source>
        <dbReference type="EMBL" id="GAT34084.1"/>
    </source>
</evidence>
<evidence type="ECO:0000256" key="1">
    <source>
        <dbReference type="ARBA" id="ARBA00022516"/>
    </source>
</evidence>
<reference evidence="8" key="1">
    <citation type="journal article" date="2017" name="Genome Announc.">
        <title>Draft Genome Sequence of Terrimicrobium sacchariphilum NM-5T, a Facultative Anaerobic Soil Bacterium of the Class Spartobacteria.</title>
        <authorList>
            <person name="Qiu Y.L."/>
            <person name="Tourlousse D.M."/>
            <person name="Matsuura N."/>
            <person name="Ohashi A."/>
            <person name="Sekiguchi Y."/>
        </authorList>
    </citation>
    <scope>NUCLEOTIDE SEQUENCE [LARGE SCALE GENOMIC DNA]</scope>
    <source>
        <strain evidence="8">NM-5</strain>
    </source>
</reference>
<dbReference type="NCBIfam" id="TIGR01852">
    <property type="entry name" value="lipid_A_lpxA"/>
    <property type="match status" value="1"/>
</dbReference>
<dbReference type="RefSeq" id="WP_075079749.1">
    <property type="nucleotide sequence ID" value="NZ_BDCO01000002.1"/>
</dbReference>
<dbReference type="InParanoid" id="A0A146GB95"/>
<dbReference type="CDD" id="cd03351">
    <property type="entry name" value="LbH_UDP-GlcNAc_AT"/>
    <property type="match status" value="1"/>
</dbReference>
<dbReference type="GO" id="GO:0016020">
    <property type="term" value="C:membrane"/>
    <property type="evidence" value="ECO:0007669"/>
    <property type="project" value="GOC"/>
</dbReference>
<dbReference type="SUPFAM" id="SSF51161">
    <property type="entry name" value="Trimeric LpxA-like enzymes"/>
    <property type="match status" value="1"/>
</dbReference>
<dbReference type="GO" id="GO:0009245">
    <property type="term" value="P:lipid A biosynthetic process"/>
    <property type="evidence" value="ECO:0007669"/>
    <property type="project" value="UniProtKB-KW"/>
</dbReference>
<dbReference type="PANTHER" id="PTHR43480:SF1">
    <property type="entry name" value="ACYL-[ACYL-CARRIER-PROTEIN]--UDP-N-ACETYLGLUCOSAMINE O-ACYLTRANSFERASE, MITOCHONDRIAL-RELATED"/>
    <property type="match status" value="1"/>
</dbReference>
<name>A0A146GB95_TERSA</name>
<keyword evidence="4" id="KW-0443">Lipid metabolism</keyword>
<proteinExistence type="predicted"/>
<dbReference type="AlphaFoldDB" id="A0A146GB95"/>
<evidence type="ECO:0000256" key="4">
    <source>
        <dbReference type="ARBA" id="ARBA00023098"/>
    </source>
</evidence>
<keyword evidence="3 7" id="KW-0808">Transferase</keyword>
<accession>A0A146GB95</accession>